<evidence type="ECO:0000313" key="1">
    <source>
        <dbReference type="EMBL" id="OBX64711.1"/>
    </source>
</evidence>
<dbReference type="RefSeq" id="WP_065255171.1">
    <property type="nucleotide sequence ID" value="NZ_JARDJM010000006.1"/>
</dbReference>
<accession>A0A1B8Q4X6</accession>
<evidence type="ECO:0000313" key="2">
    <source>
        <dbReference type="Proteomes" id="UP000092607"/>
    </source>
</evidence>
<dbReference type="OrthoDB" id="5677692at2"/>
<proteinExistence type="predicted"/>
<gene>
    <name evidence="1" type="ORF">A9309_04185</name>
</gene>
<dbReference type="Proteomes" id="UP000092607">
    <property type="component" value="Unassembled WGS sequence"/>
</dbReference>
<name>A0A1B8Q4X6_MORLA</name>
<dbReference type="AlphaFoldDB" id="A0A1B8Q4X6"/>
<protein>
    <submittedName>
        <fullName evidence="1">Uncharacterized protein</fullName>
    </submittedName>
</protein>
<organism evidence="1 2">
    <name type="scientific">Moraxella lacunata</name>
    <dbReference type="NCBI Taxonomy" id="477"/>
    <lineage>
        <taxon>Bacteria</taxon>
        <taxon>Pseudomonadati</taxon>
        <taxon>Pseudomonadota</taxon>
        <taxon>Gammaproteobacteria</taxon>
        <taxon>Moraxellales</taxon>
        <taxon>Moraxellaceae</taxon>
        <taxon>Moraxella</taxon>
    </lineage>
</organism>
<sequence>MSVDVLKVRREGMRWYLLLALHNARPLGALDVLLLDVVRSIYADGTSTELHAQLDYLHSHHFVELNKRPDGHWHAKLTHIGIDVVEYVADCPVGVARPSKYWV</sequence>
<reference evidence="1 2" key="1">
    <citation type="submission" date="2016-06" db="EMBL/GenBank/DDBJ databases">
        <title>Draft genome of Moraxella lacunata CCUG 57757A.</title>
        <authorList>
            <person name="Salva-Serra F."/>
            <person name="Engstrom-Jakobsson H."/>
            <person name="Thorell K."/>
            <person name="Gonzales-Siles L."/>
            <person name="Karlsson R."/>
            <person name="Boulund F."/>
            <person name="Engstrand L."/>
            <person name="Kristiansson E."/>
            <person name="Moore E."/>
        </authorList>
    </citation>
    <scope>NUCLEOTIDE SEQUENCE [LARGE SCALE GENOMIC DNA]</scope>
    <source>
        <strain evidence="1 2">CCUG 57757A</strain>
    </source>
</reference>
<dbReference type="EMBL" id="LZMS01000040">
    <property type="protein sequence ID" value="OBX64711.1"/>
    <property type="molecule type" value="Genomic_DNA"/>
</dbReference>
<comment type="caution">
    <text evidence="1">The sequence shown here is derived from an EMBL/GenBank/DDBJ whole genome shotgun (WGS) entry which is preliminary data.</text>
</comment>